<proteinExistence type="predicted"/>
<name>A0A078L2C5_9GAMM</name>
<feature type="transmembrane region" description="Helical" evidence="1">
    <location>
        <begin position="9"/>
        <end position="27"/>
    </location>
</feature>
<feature type="transmembrane region" description="Helical" evidence="1">
    <location>
        <begin position="101"/>
        <end position="119"/>
    </location>
</feature>
<accession>A0A078L2C5</accession>
<evidence type="ECO:0000256" key="1">
    <source>
        <dbReference type="SAM" id="Phobius"/>
    </source>
</evidence>
<keyword evidence="3" id="KW-1185">Reference proteome</keyword>
<dbReference type="eggNOG" id="ENOG5030PDS">
    <property type="taxonomic scope" value="Bacteria"/>
</dbReference>
<feature type="transmembrane region" description="Helical" evidence="1">
    <location>
        <begin position="75"/>
        <end position="95"/>
    </location>
</feature>
<keyword evidence="1" id="KW-0472">Membrane</keyword>
<dbReference type="EMBL" id="CCSB01000003">
    <property type="protein sequence ID" value="CDZ78249.1"/>
    <property type="molecule type" value="Genomic_DNA"/>
</dbReference>
<keyword evidence="1" id="KW-1133">Transmembrane helix</keyword>
<reference evidence="2 3" key="1">
    <citation type="submission" date="2014-06" db="EMBL/GenBank/DDBJ databases">
        <authorList>
            <person name="Urmite Genomes Urmite Genomes"/>
        </authorList>
    </citation>
    <scope>NUCLEOTIDE SEQUENCE [LARGE SCALE GENOMIC DNA]</scope>
</reference>
<feature type="transmembrane region" description="Helical" evidence="1">
    <location>
        <begin position="147"/>
        <end position="167"/>
    </location>
</feature>
<gene>
    <name evidence="2" type="ORF">BN59_02559</name>
</gene>
<evidence type="ECO:0008006" key="4">
    <source>
        <dbReference type="Google" id="ProtNLM"/>
    </source>
</evidence>
<dbReference type="RefSeq" id="WP_043874774.1">
    <property type="nucleotide sequence ID" value="NZ_CCVW01000003.1"/>
</dbReference>
<feature type="transmembrane region" description="Helical" evidence="1">
    <location>
        <begin position="33"/>
        <end position="63"/>
    </location>
</feature>
<dbReference type="STRING" id="1034943.BN59_02559"/>
<keyword evidence="1" id="KW-0812">Transmembrane</keyword>
<dbReference type="Proteomes" id="UP000044071">
    <property type="component" value="Unassembled WGS sequence"/>
</dbReference>
<protein>
    <recommendedName>
        <fullName evidence="4">YhhN-like protein</fullName>
    </recommendedName>
</protein>
<sequence length="168" mass="18519">MVNLNTKDGLFLLSGIIGSCILFLGLSKAPAQLYYVIGSTLLLFAALHFRLIYFIALELILIAGHGASLLHIGKTLQIAMPIMLTVQLLAFYFLSGQLNNIFLLIGIAGIALHSVGFVYENQWIFFFGSLFIAIYAFYAVFRGKTVALLWAVLNTLFTLTAIYALMLS</sequence>
<dbReference type="AlphaFoldDB" id="A0A078L2C5"/>
<evidence type="ECO:0000313" key="3">
    <source>
        <dbReference type="Proteomes" id="UP000044071"/>
    </source>
</evidence>
<evidence type="ECO:0000313" key="2">
    <source>
        <dbReference type="EMBL" id="CDZ78249.1"/>
    </source>
</evidence>
<organism evidence="2 3">
    <name type="scientific">Legionella massiliensis</name>
    <dbReference type="NCBI Taxonomy" id="1034943"/>
    <lineage>
        <taxon>Bacteria</taxon>
        <taxon>Pseudomonadati</taxon>
        <taxon>Pseudomonadota</taxon>
        <taxon>Gammaproteobacteria</taxon>
        <taxon>Legionellales</taxon>
        <taxon>Legionellaceae</taxon>
        <taxon>Legionella</taxon>
    </lineage>
</organism>
<feature type="transmembrane region" description="Helical" evidence="1">
    <location>
        <begin position="124"/>
        <end position="141"/>
    </location>
</feature>
<dbReference type="PROSITE" id="PS51257">
    <property type="entry name" value="PROKAR_LIPOPROTEIN"/>
    <property type="match status" value="1"/>
</dbReference>